<dbReference type="EMBL" id="HACG01032256">
    <property type="protein sequence ID" value="CEK79121.1"/>
    <property type="molecule type" value="Transcribed_RNA"/>
</dbReference>
<sequence length="56" mass="6548">MVVLFVSQHSEWYIRSNCVYEQMSLHNSTPSLVCIYDIHSATCYMLSGIRSQKPHR</sequence>
<gene>
    <name evidence="1" type="primary">ORF113710</name>
</gene>
<accession>A0A0B7AGE9</accession>
<reference evidence="1" key="1">
    <citation type="submission" date="2014-12" db="EMBL/GenBank/DDBJ databases">
        <title>Insight into the proteome of Arion vulgaris.</title>
        <authorList>
            <person name="Aradska J."/>
            <person name="Bulat T."/>
            <person name="Smidak R."/>
            <person name="Sarate P."/>
            <person name="Gangsoo J."/>
            <person name="Sialana F."/>
            <person name="Bilban M."/>
            <person name="Lubec G."/>
        </authorList>
    </citation>
    <scope>NUCLEOTIDE SEQUENCE</scope>
    <source>
        <tissue evidence="1">Skin</tissue>
    </source>
</reference>
<name>A0A0B7AGE9_9EUPU</name>
<evidence type="ECO:0000313" key="1">
    <source>
        <dbReference type="EMBL" id="CEK79121.1"/>
    </source>
</evidence>
<protein>
    <submittedName>
        <fullName evidence="1">Uncharacterized protein</fullName>
    </submittedName>
</protein>
<organism evidence="1">
    <name type="scientific">Arion vulgaris</name>
    <dbReference type="NCBI Taxonomy" id="1028688"/>
    <lineage>
        <taxon>Eukaryota</taxon>
        <taxon>Metazoa</taxon>
        <taxon>Spiralia</taxon>
        <taxon>Lophotrochozoa</taxon>
        <taxon>Mollusca</taxon>
        <taxon>Gastropoda</taxon>
        <taxon>Heterobranchia</taxon>
        <taxon>Euthyneura</taxon>
        <taxon>Panpulmonata</taxon>
        <taxon>Eupulmonata</taxon>
        <taxon>Stylommatophora</taxon>
        <taxon>Helicina</taxon>
        <taxon>Arionoidea</taxon>
        <taxon>Arionidae</taxon>
        <taxon>Arion</taxon>
    </lineage>
</organism>
<proteinExistence type="predicted"/>
<dbReference type="AlphaFoldDB" id="A0A0B7AGE9"/>